<evidence type="ECO:0000313" key="1">
    <source>
        <dbReference type="EMBL" id="RST57661.1"/>
    </source>
</evidence>
<dbReference type="RefSeq" id="WP_120118309.1">
    <property type="nucleotide sequence ID" value="NZ_QYTW02000030.1"/>
</dbReference>
<reference evidence="1 2" key="1">
    <citation type="submission" date="2018-12" db="EMBL/GenBank/DDBJ databases">
        <authorList>
            <person name="Sun L."/>
            <person name="Chen Z."/>
        </authorList>
    </citation>
    <scope>NUCLEOTIDE SEQUENCE [LARGE SCALE GENOMIC DNA]</scope>
    <source>
        <strain evidence="1 2">LMG 29736</strain>
    </source>
</reference>
<name>A0A429X2F7_SIMTE</name>
<evidence type="ECO:0000313" key="2">
    <source>
        <dbReference type="Proteomes" id="UP000287296"/>
    </source>
</evidence>
<dbReference type="Proteomes" id="UP000287296">
    <property type="component" value="Unassembled WGS sequence"/>
</dbReference>
<sequence>MVFEVKIKFLHKGSKRKEIESKDGFTAITKALETLNSTEKDNVSAVLITDIKSHAGDQYKR</sequence>
<organism evidence="1 2">
    <name type="scientific">Siminovitchia terrae</name>
    <name type="common">Bacillus terrae</name>
    <dbReference type="NCBI Taxonomy" id="1914933"/>
    <lineage>
        <taxon>Bacteria</taxon>
        <taxon>Bacillati</taxon>
        <taxon>Bacillota</taxon>
        <taxon>Bacilli</taxon>
        <taxon>Bacillales</taxon>
        <taxon>Bacillaceae</taxon>
        <taxon>Siminovitchia</taxon>
    </lineage>
</organism>
<proteinExistence type="predicted"/>
<dbReference type="AlphaFoldDB" id="A0A429X2F7"/>
<comment type="caution">
    <text evidence="1">The sequence shown here is derived from an EMBL/GenBank/DDBJ whole genome shotgun (WGS) entry which is preliminary data.</text>
</comment>
<dbReference type="EMBL" id="QYTW02000030">
    <property type="protein sequence ID" value="RST57661.1"/>
    <property type="molecule type" value="Genomic_DNA"/>
</dbReference>
<accession>A0A429X2F7</accession>
<gene>
    <name evidence="1" type="ORF">D5F11_021615</name>
</gene>
<protein>
    <submittedName>
        <fullName evidence="1">Uncharacterized protein</fullName>
    </submittedName>
</protein>